<evidence type="ECO:0008006" key="8">
    <source>
        <dbReference type="Google" id="ProtNLM"/>
    </source>
</evidence>
<reference evidence="6 7" key="1">
    <citation type="submission" date="2019-08" db="EMBL/GenBank/DDBJ databases">
        <title>Complete genome sequence of Candidatus Uab amorphum.</title>
        <authorList>
            <person name="Shiratori T."/>
            <person name="Suzuki S."/>
            <person name="Kakizawa Y."/>
            <person name="Ishida K."/>
        </authorList>
    </citation>
    <scope>NUCLEOTIDE SEQUENCE [LARGE SCALE GENOMIC DNA]</scope>
    <source>
        <strain evidence="6 7">SRT547</strain>
    </source>
</reference>
<dbReference type="InterPro" id="IPR011047">
    <property type="entry name" value="Quinoprotein_ADH-like_sf"/>
</dbReference>
<dbReference type="PROSITE" id="PS00678">
    <property type="entry name" value="WD_REPEATS_1"/>
    <property type="match status" value="2"/>
</dbReference>
<dbReference type="Pfam" id="PF00400">
    <property type="entry name" value="WD40"/>
    <property type="match status" value="7"/>
</dbReference>
<sequence>MYIWKTIKIFVSSTFRDLEKERDELSVAFRNLQQKVFSRNLHITPYDLRWQDQNDPNLVRWCLDKVEKCEYFVGIIGNRYGWQPPYDYFGDENIQSISITEMEIRKALECTDKKKRFFCFLQHEETPSPQIVQLKELLKDEKIIHVQQQDISSCVYNTFSQMLDDTYPIQKQTTRDNYMEIVREMIEEKSRGFTGRKELLSKLHNFLQTKNGQKNTIVIEGVAGCGKSAIVSQFLCEISQKKIAHYVGTFENQSLYHLHRSLGAQLLQLGFIEKLQQLPQQLSKQIQNTLQNIEEPLVVVIDGVDEFANRRDFFQWWPTNISKNVRVIWTARLGENYSCQVHPIVVPALEEQDMRTIIDHQRSKVRISSEQEDLLLQYSQGNPLYLKVALEEISLGGIAVGQLAKNIDALFQQVMQRLQTKYNQDMVCDYLGLIAASSLGMTEMELRECLSTKYASDEYQAFCIEASESFASFFSPRKDIYQFFHQEFERSVKMMLGRGRMRDYHSTLAQFFWDKGFDYDRSLMELPFQLQWGERYSESLQILTDIDFLCAKCQRGMVVDLLNDLKFAAETTIMPIPEDLKIHVGEAHVSRNTLRLIRNALEVDLSFLIKHPQELFTCLWNQIFWHDSPLAQQYYPQQTNVVNNNMHQLVEFWRQSKVRNSLWLRSLRPLPHRLDSPLRRILRGHQDPIRTMALSPNTMYLASGDQKGKICIWELATGKLLQGIEAHARDISHLVFSEDSLKIISGSFDETVKVFAVESGECIHTLCGHQGAVMGVAHSQRYIFSAAMDQTLRVWDLENGTLISHMMSENELSGIAVYDNTHVIVTGEKSIEMWNIDKLQCVDSVTQNAEISCLHIHDNAIFTASQDKKIYKWLVEKSGKINPSPAFILERHRDIISDLHVEDNTLISSSFDKTIAISQLDSNTQKQLDAHENWVSAICRDGQTIYTCSWDSSIRVWSLDNIENPLYTLQGHTNDIESYLLSSDGKHIVTVGKDHKVNIWNEQGVLLQSIPRQKGHLDSIAITPDTTKLVSAGGSEGTTIEIWDTATGQCVQNLDSKSSRIMHVAANRDATIIAAGHMNGSIWLWKDNTEMRIEAHRGFVSTLGFSKDDTRIVSSGSDNFLRFWNVTTQELQCEISLEDKVETVTIHDSYVSCKIQGNNNHWDFEGNPYSETHVESKHSIDNSGDYTTLKISDQKTAFPIRLKEPKIVANRLYGYHNNHLFILQIG</sequence>
<organism evidence="6 7">
    <name type="scientific">Uabimicrobium amorphum</name>
    <dbReference type="NCBI Taxonomy" id="2596890"/>
    <lineage>
        <taxon>Bacteria</taxon>
        <taxon>Pseudomonadati</taxon>
        <taxon>Planctomycetota</taxon>
        <taxon>Candidatus Uabimicrobiia</taxon>
        <taxon>Candidatus Uabimicrobiales</taxon>
        <taxon>Candidatus Uabimicrobiaceae</taxon>
        <taxon>Candidatus Uabimicrobium</taxon>
    </lineage>
</organism>
<dbReference type="InterPro" id="IPR052652">
    <property type="entry name" value="Telomerase_Complex_Comp"/>
</dbReference>
<dbReference type="PANTHER" id="PTHR44791">
    <property type="entry name" value="TELOMERASE PROTEIN COMPONENT 1 TEP1"/>
    <property type="match status" value="1"/>
</dbReference>
<dbReference type="InterPro" id="IPR027417">
    <property type="entry name" value="P-loop_NTPase"/>
</dbReference>
<dbReference type="InterPro" id="IPR025139">
    <property type="entry name" value="DUF4062"/>
</dbReference>
<feature type="repeat" description="WD" evidence="3">
    <location>
        <begin position="969"/>
        <end position="1001"/>
    </location>
</feature>
<evidence type="ECO:0000256" key="1">
    <source>
        <dbReference type="ARBA" id="ARBA00022574"/>
    </source>
</evidence>
<feature type="repeat" description="WD" evidence="3">
    <location>
        <begin position="724"/>
        <end position="765"/>
    </location>
</feature>
<evidence type="ECO:0000259" key="4">
    <source>
        <dbReference type="Pfam" id="PF13191"/>
    </source>
</evidence>
<dbReference type="KEGG" id="uam:UABAM_02040"/>
<gene>
    <name evidence="6" type="ORF">UABAM_02040</name>
</gene>
<keyword evidence="7" id="KW-1185">Reference proteome</keyword>
<dbReference type="Pfam" id="PF13271">
    <property type="entry name" value="DUF4062"/>
    <property type="match status" value="1"/>
</dbReference>
<dbReference type="SMART" id="SM00320">
    <property type="entry name" value="WD40"/>
    <property type="match status" value="11"/>
</dbReference>
<feature type="repeat" description="WD" evidence="3">
    <location>
        <begin position="928"/>
        <end position="961"/>
    </location>
</feature>
<feature type="domain" description="Orc1-like AAA ATPase" evidence="4">
    <location>
        <begin position="193"/>
        <end position="307"/>
    </location>
</feature>
<feature type="repeat" description="WD" evidence="3">
    <location>
        <begin position="766"/>
        <end position="805"/>
    </location>
</feature>
<dbReference type="SUPFAM" id="SSF50998">
    <property type="entry name" value="Quinoprotein alcohol dehydrogenase-like"/>
    <property type="match status" value="1"/>
</dbReference>
<evidence type="ECO:0000256" key="2">
    <source>
        <dbReference type="ARBA" id="ARBA00022737"/>
    </source>
</evidence>
<dbReference type="SUPFAM" id="SSF52540">
    <property type="entry name" value="P-loop containing nucleoside triphosphate hydrolases"/>
    <property type="match status" value="1"/>
</dbReference>
<dbReference type="RefSeq" id="WP_151967878.1">
    <property type="nucleotide sequence ID" value="NZ_AP019860.1"/>
</dbReference>
<protein>
    <recommendedName>
        <fullName evidence="8">DUF4062 domain-containing protein</fullName>
    </recommendedName>
</protein>
<dbReference type="Pfam" id="PF13191">
    <property type="entry name" value="AAA_16"/>
    <property type="match status" value="1"/>
</dbReference>
<dbReference type="CDD" id="cd00200">
    <property type="entry name" value="WD40"/>
    <property type="match status" value="2"/>
</dbReference>
<evidence type="ECO:0000259" key="5">
    <source>
        <dbReference type="Pfam" id="PF13271"/>
    </source>
</evidence>
<dbReference type="Gene3D" id="3.40.50.300">
    <property type="entry name" value="P-loop containing nucleotide triphosphate hydrolases"/>
    <property type="match status" value="1"/>
</dbReference>
<dbReference type="PROSITE" id="PS50294">
    <property type="entry name" value="WD_REPEATS_REGION"/>
    <property type="match status" value="4"/>
</dbReference>
<feature type="domain" description="DUF4062" evidence="5">
    <location>
        <begin position="8"/>
        <end position="107"/>
    </location>
</feature>
<dbReference type="GO" id="GO:0003720">
    <property type="term" value="F:telomerase activity"/>
    <property type="evidence" value="ECO:0007669"/>
    <property type="project" value="TreeGrafter"/>
</dbReference>
<dbReference type="InterPro" id="IPR019775">
    <property type="entry name" value="WD40_repeat_CS"/>
</dbReference>
<proteinExistence type="predicted"/>
<dbReference type="GO" id="GO:0070034">
    <property type="term" value="F:telomerase RNA binding"/>
    <property type="evidence" value="ECO:0007669"/>
    <property type="project" value="TreeGrafter"/>
</dbReference>
<evidence type="ECO:0000256" key="3">
    <source>
        <dbReference type="PROSITE-ProRule" id="PRU00221"/>
    </source>
</evidence>
<dbReference type="InterPro" id="IPR011044">
    <property type="entry name" value="Quino_amine_DH_bsu"/>
</dbReference>
<dbReference type="InterPro" id="IPR001680">
    <property type="entry name" value="WD40_rpt"/>
</dbReference>
<dbReference type="PANTHER" id="PTHR44791:SF1">
    <property type="entry name" value="TELOMERASE PROTEIN COMPONENT 1"/>
    <property type="match status" value="1"/>
</dbReference>
<dbReference type="InterPro" id="IPR041664">
    <property type="entry name" value="AAA_16"/>
</dbReference>
<dbReference type="AlphaFoldDB" id="A0A5S9ILF6"/>
<evidence type="ECO:0000313" key="7">
    <source>
        <dbReference type="Proteomes" id="UP000326354"/>
    </source>
</evidence>
<dbReference type="OrthoDB" id="251024at2"/>
<dbReference type="SUPFAM" id="SSF50969">
    <property type="entry name" value="YVTN repeat-like/Quinoprotein amine dehydrogenase"/>
    <property type="match status" value="1"/>
</dbReference>
<name>A0A5S9ILF6_UABAM</name>
<dbReference type="Gene3D" id="2.130.10.10">
    <property type="entry name" value="YVTN repeat-like/Quinoprotein amine dehydrogenase"/>
    <property type="match status" value="3"/>
</dbReference>
<feature type="repeat" description="WD" evidence="3">
    <location>
        <begin position="1093"/>
        <end position="1134"/>
    </location>
</feature>
<dbReference type="Proteomes" id="UP000326354">
    <property type="component" value="Chromosome"/>
</dbReference>
<keyword evidence="1 3" id="KW-0853">WD repeat</keyword>
<keyword evidence="2" id="KW-0677">Repeat</keyword>
<accession>A0A5S9ILF6</accession>
<dbReference type="GO" id="GO:0000722">
    <property type="term" value="P:telomere maintenance via recombination"/>
    <property type="evidence" value="ECO:0007669"/>
    <property type="project" value="TreeGrafter"/>
</dbReference>
<feature type="repeat" description="WD" evidence="3">
    <location>
        <begin position="682"/>
        <end position="723"/>
    </location>
</feature>
<evidence type="ECO:0000313" key="6">
    <source>
        <dbReference type="EMBL" id="BBM83687.1"/>
    </source>
</evidence>
<dbReference type="EMBL" id="AP019860">
    <property type="protein sequence ID" value="BBM83687.1"/>
    <property type="molecule type" value="Genomic_DNA"/>
</dbReference>
<dbReference type="PROSITE" id="PS50082">
    <property type="entry name" value="WD_REPEATS_2"/>
    <property type="match status" value="6"/>
</dbReference>
<dbReference type="InterPro" id="IPR015943">
    <property type="entry name" value="WD40/YVTN_repeat-like_dom_sf"/>
</dbReference>